<organism evidence="12 13">
    <name type="scientific">Ornithinibacillus xuwenensis</name>
    <dbReference type="NCBI Taxonomy" id="3144668"/>
    <lineage>
        <taxon>Bacteria</taxon>
        <taxon>Bacillati</taxon>
        <taxon>Bacillota</taxon>
        <taxon>Bacilli</taxon>
        <taxon>Bacillales</taxon>
        <taxon>Bacillaceae</taxon>
        <taxon>Ornithinibacillus</taxon>
    </lineage>
</organism>
<dbReference type="InterPro" id="IPR050187">
    <property type="entry name" value="Lipid_Phosphate_FormReg"/>
</dbReference>
<reference evidence="12 13" key="1">
    <citation type="submission" date="2024-05" db="EMBL/GenBank/DDBJ databases">
        <authorList>
            <person name="Haq I."/>
            <person name="Ullah Z."/>
            <person name="Ahmad R."/>
            <person name="Li M."/>
            <person name="Tong Y."/>
        </authorList>
    </citation>
    <scope>NUCLEOTIDE SEQUENCE [LARGE SCALE GENOMIC DNA]</scope>
    <source>
        <strain evidence="12 13">16A2E</strain>
    </source>
</reference>
<dbReference type="PANTHER" id="PTHR12358:SF54">
    <property type="entry name" value="SPHINGOSINE KINASE RELATED PROTEIN"/>
    <property type="match status" value="1"/>
</dbReference>
<evidence type="ECO:0000313" key="13">
    <source>
        <dbReference type="Proteomes" id="UP001444625"/>
    </source>
</evidence>
<evidence type="ECO:0000256" key="2">
    <source>
        <dbReference type="ARBA" id="ARBA00005983"/>
    </source>
</evidence>
<dbReference type="Pfam" id="PF00781">
    <property type="entry name" value="DAGK_cat"/>
    <property type="match status" value="1"/>
</dbReference>
<evidence type="ECO:0000256" key="10">
    <source>
        <dbReference type="ARBA" id="ARBA00023264"/>
    </source>
</evidence>
<keyword evidence="5" id="KW-0547">Nucleotide-binding</keyword>
<dbReference type="InterPro" id="IPR016064">
    <property type="entry name" value="NAD/diacylglycerol_kinase_sf"/>
</dbReference>
<comment type="similarity">
    <text evidence="2">Belongs to the diacylglycerol/lipid kinase family.</text>
</comment>
<dbReference type="Proteomes" id="UP001444625">
    <property type="component" value="Unassembled WGS sequence"/>
</dbReference>
<dbReference type="NCBIfam" id="TIGR00147">
    <property type="entry name" value="YegS/Rv2252/BmrU family lipid kinase"/>
    <property type="match status" value="1"/>
</dbReference>
<keyword evidence="13" id="KW-1185">Reference proteome</keyword>
<accession>A0ABU9XLP9</accession>
<dbReference type="InterPro" id="IPR017438">
    <property type="entry name" value="ATP-NAD_kinase_N"/>
</dbReference>
<keyword evidence="3" id="KW-0444">Lipid biosynthesis</keyword>
<dbReference type="SMART" id="SM00046">
    <property type="entry name" value="DAGKc"/>
    <property type="match status" value="1"/>
</dbReference>
<comment type="caution">
    <text evidence="12">The sequence shown here is derived from an EMBL/GenBank/DDBJ whole genome shotgun (WGS) entry which is preliminary data.</text>
</comment>
<name>A0ABU9XLP9_9BACI</name>
<comment type="cofactor">
    <cofactor evidence="1">
        <name>Mg(2+)</name>
        <dbReference type="ChEBI" id="CHEBI:18420"/>
    </cofactor>
</comment>
<dbReference type="GO" id="GO:0016301">
    <property type="term" value="F:kinase activity"/>
    <property type="evidence" value="ECO:0007669"/>
    <property type="project" value="UniProtKB-KW"/>
</dbReference>
<dbReference type="SUPFAM" id="SSF111331">
    <property type="entry name" value="NAD kinase/diacylglycerol kinase-like"/>
    <property type="match status" value="1"/>
</dbReference>
<evidence type="ECO:0000256" key="4">
    <source>
        <dbReference type="ARBA" id="ARBA00022679"/>
    </source>
</evidence>
<keyword evidence="9" id="KW-0594">Phospholipid biosynthesis</keyword>
<keyword evidence="6 12" id="KW-0418">Kinase</keyword>
<dbReference type="InterPro" id="IPR045540">
    <property type="entry name" value="YegS/DAGK_C"/>
</dbReference>
<dbReference type="InterPro" id="IPR005218">
    <property type="entry name" value="Diacylglycerol/lipid_kinase"/>
</dbReference>
<evidence type="ECO:0000256" key="7">
    <source>
        <dbReference type="ARBA" id="ARBA00022840"/>
    </source>
</evidence>
<gene>
    <name evidence="12" type="ORF">ABC228_18615</name>
</gene>
<evidence type="ECO:0000256" key="3">
    <source>
        <dbReference type="ARBA" id="ARBA00022516"/>
    </source>
</evidence>
<dbReference type="Pfam" id="PF19279">
    <property type="entry name" value="YegS_C"/>
    <property type="match status" value="1"/>
</dbReference>
<evidence type="ECO:0000256" key="6">
    <source>
        <dbReference type="ARBA" id="ARBA00022777"/>
    </source>
</evidence>
<keyword evidence="4" id="KW-0808">Transferase</keyword>
<dbReference type="PANTHER" id="PTHR12358">
    <property type="entry name" value="SPHINGOSINE KINASE"/>
    <property type="match status" value="1"/>
</dbReference>
<evidence type="ECO:0000313" key="12">
    <source>
        <dbReference type="EMBL" id="MEN2769192.1"/>
    </source>
</evidence>
<feature type="domain" description="DAGKc" evidence="11">
    <location>
        <begin position="1"/>
        <end position="115"/>
    </location>
</feature>
<proteinExistence type="inferred from homology"/>
<keyword evidence="8" id="KW-0443">Lipid metabolism</keyword>
<evidence type="ECO:0000256" key="1">
    <source>
        <dbReference type="ARBA" id="ARBA00001946"/>
    </source>
</evidence>
<dbReference type="RefSeq" id="WP_345826686.1">
    <property type="nucleotide sequence ID" value="NZ_JBDIML010000011.1"/>
</dbReference>
<evidence type="ECO:0000259" key="11">
    <source>
        <dbReference type="PROSITE" id="PS50146"/>
    </source>
</evidence>
<evidence type="ECO:0000256" key="5">
    <source>
        <dbReference type="ARBA" id="ARBA00022741"/>
    </source>
</evidence>
<evidence type="ECO:0000256" key="9">
    <source>
        <dbReference type="ARBA" id="ARBA00023209"/>
    </source>
</evidence>
<keyword evidence="10" id="KW-1208">Phospholipid metabolism</keyword>
<sequence>MYIFIVNPVAGNGRGYKIFKKLSKSMIYQQIIAEYYLTEYPGHAEEITKNISKGSHVELKAIIVIGGDGTIHEVMNGLKNTNTAVSFIPGGSGNDFGRGSGITGSPISILKKIVEDTSGIPYWNGDYNISGSSKRSFINSIGFGFDAEIAAKANLSTYKKFFNVLHLGKLSYVIALIQVLFKFKPIQVELHLDGHTESMTDCWMVTVANHPYYGGGMKIIPSAKIEADLLPVLVIQGISKWKILGLFLTVFTGRHIQFKEVTLYKAKKLTITAKSNITYQVDGQTDTCQSCVITKNIQPIQIMGSDFSLKLSQTS</sequence>
<dbReference type="Gene3D" id="2.60.200.40">
    <property type="match status" value="1"/>
</dbReference>
<evidence type="ECO:0000256" key="8">
    <source>
        <dbReference type="ARBA" id="ARBA00023098"/>
    </source>
</evidence>
<protein>
    <submittedName>
        <fullName evidence="12">Diacylglycerol kinase family protein</fullName>
    </submittedName>
</protein>
<dbReference type="PROSITE" id="PS50146">
    <property type="entry name" value="DAGK"/>
    <property type="match status" value="1"/>
</dbReference>
<dbReference type="InterPro" id="IPR001206">
    <property type="entry name" value="Diacylglycerol_kinase_cat_dom"/>
</dbReference>
<keyword evidence="7" id="KW-0067">ATP-binding</keyword>
<dbReference type="Gene3D" id="3.40.50.10330">
    <property type="entry name" value="Probable inorganic polyphosphate/atp-NAD kinase, domain 1"/>
    <property type="match status" value="1"/>
</dbReference>
<dbReference type="EMBL" id="JBDIML010000011">
    <property type="protein sequence ID" value="MEN2769192.1"/>
    <property type="molecule type" value="Genomic_DNA"/>
</dbReference>